<organism evidence="7 8">
    <name type="scientific">Gadus morhua</name>
    <name type="common">Atlantic cod</name>
    <dbReference type="NCBI Taxonomy" id="8049"/>
    <lineage>
        <taxon>Eukaryota</taxon>
        <taxon>Metazoa</taxon>
        <taxon>Chordata</taxon>
        <taxon>Craniata</taxon>
        <taxon>Vertebrata</taxon>
        <taxon>Euteleostomi</taxon>
        <taxon>Actinopterygii</taxon>
        <taxon>Neopterygii</taxon>
        <taxon>Teleostei</taxon>
        <taxon>Neoteleostei</taxon>
        <taxon>Acanthomorphata</taxon>
        <taxon>Zeiogadaria</taxon>
        <taxon>Gadariae</taxon>
        <taxon>Gadiformes</taxon>
        <taxon>Gadoidei</taxon>
        <taxon>Gadidae</taxon>
        <taxon>Gadus</taxon>
    </lineage>
</organism>
<dbReference type="GeneTree" id="ENSGT01030000239940"/>
<dbReference type="PANTHER" id="PTHR19367">
    <property type="entry name" value="T-CELL RECEPTOR ALPHA CHAIN V REGION"/>
    <property type="match status" value="1"/>
</dbReference>
<dbReference type="SUPFAM" id="SSF48726">
    <property type="entry name" value="Immunoglobulin"/>
    <property type="match status" value="1"/>
</dbReference>
<evidence type="ECO:0000256" key="3">
    <source>
        <dbReference type="ARBA" id="ARBA00023170"/>
    </source>
</evidence>
<evidence type="ECO:0000256" key="2">
    <source>
        <dbReference type="ARBA" id="ARBA00023130"/>
    </source>
</evidence>
<dbReference type="GO" id="GO:0042101">
    <property type="term" value="C:T cell receptor complex"/>
    <property type="evidence" value="ECO:0007669"/>
    <property type="project" value="UniProtKB-KW"/>
</dbReference>
<dbReference type="OMA" id="RICNTLV"/>
<keyword evidence="8" id="KW-1185">Reference proteome</keyword>
<dbReference type="Ensembl" id="ENSGMOT00000051357.1">
    <property type="protein sequence ID" value="ENSGMOP00000043747.1"/>
    <property type="gene ID" value="ENSGMOG00000034392.1"/>
</dbReference>
<dbReference type="InterPro" id="IPR003599">
    <property type="entry name" value="Ig_sub"/>
</dbReference>
<keyword evidence="5" id="KW-1279">T cell receptor</keyword>
<evidence type="ECO:0000313" key="7">
    <source>
        <dbReference type="Ensembl" id="ENSGMOP00000043747.1"/>
    </source>
</evidence>
<evidence type="ECO:0000256" key="4">
    <source>
        <dbReference type="ARBA" id="ARBA00023319"/>
    </source>
</evidence>
<dbReference type="InterPro" id="IPR051287">
    <property type="entry name" value="TCR_variable_region"/>
</dbReference>
<sequence>MCSTSYELIHIAFSRICNTLVTDLSFLTYAGYQQSILSIQDSPVQALQGDGVTLSCNYSSATSFFWYRQYPSSPSQFLIKEYMELSGFTLKKDSDKKIMFHLEISLLISSAAVTDSALYYCALRPTVTGNTDSLYKNLLNTNTRPSPLDQNTDISDRTHELITIFISFNHACLPFLI</sequence>
<dbReference type="AlphaFoldDB" id="A0A8C5B917"/>
<accession>A0A8C5B917</accession>
<keyword evidence="4" id="KW-0393">Immunoglobulin domain</keyword>
<dbReference type="InterPro" id="IPR013106">
    <property type="entry name" value="Ig_V-set"/>
</dbReference>
<name>A0A8C5B917_GADMO</name>
<dbReference type="InterPro" id="IPR013783">
    <property type="entry name" value="Ig-like_fold"/>
</dbReference>
<keyword evidence="1" id="KW-0732">Signal</keyword>
<evidence type="ECO:0000256" key="1">
    <source>
        <dbReference type="ARBA" id="ARBA00022729"/>
    </source>
</evidence>
<dbReference type="PROSITE" id="PS50835">
    <property type="entry name" value="IG_LIKE"/>
    <property type="match status" value="1"/>
</dbReference>
<keyword evidence="5" id="KW-0391">Immunity</keyword>
<dbReference type="PANTHER" id="PTHR19367:SF18">
    <property type="entry name" value="T CELL RECEPTOR ALPHA VARIABLE 16"/>
    <property type="match status" value="1"/>
</dbReference>
<evidence type="ECO:0000259" key="6">
    <source>
        <dbReference type="PROSITE" id="PS50835"/>
    </source>
</evidence>
<dbReference type="Pfam" id="PF07686">
    <property type="entry name" value="V-set"/>
    <property type="match status" value="1"/>
</dbReference>
<proteinExistence type="predicted"/>
<dbReference type="InterPro" id="IPR007110">
    <property type="entry name" value="Ig-like_dom"/>
</dbReference>
<reference evidence="7" key="1">
    <citation type="submission" date="2025-08" db="UniProtKB">
        <authorList>
            <consortium name="Ensembl"/>
        </authorList>
    </citation>
    <scope>IDENTIFICATION</scope>
</reference>
<evidence type="ECO:0000313" key="8">
    <source>
        <dbReference type="Proteomes" id="UP000694546"/>
    </source>
</evidence>
<dbReference type="SMART" id="SM00409">
    <property type="entry name" value="IG"/>
    <property type="match status" value="1"/>
</dbReference>
<evidence type="ECO:0000256" key="5">
    <source>
        <dbReference type="ARBA" id="ARBA00043266"/>
    </source>
</evidence>
<protein>
    <recommendedName>
        <fullName evidence="6">Ig-like domain-containing protein</fullName>
    </recommendedName>
</protein>
<feature type="domain" description="Ig-like" evidence="6">
    <location>
        <begin position="34"/>
        <end position="121"/>
    </location>
</feature>
<keyword evidence="2" id="KW-1064">Adaptive immunity</keyword>
<dbReference type="Proteomes" id="UP000694546">
    <property type="component" value="Chromosome 8"/>
</dbReference>
<dbReference type="GO" id="GO:0002250">
    <property type="term" value="P:adaptive immune response"/>
    <property type="evidence" value="ECO:0007669"/>
    <property type="project" value="UniProtKB-KW"/>
</dbReference>
<dbReference type="InterPro" id="IPR036179">
    <property type="entry name" value="Ig-like_dom_sf"/>
</dbReference>
<reference evidence="7" key="2">
    <citation type="submission" date="2025-09" db="UniProtKB">
        <authorList>
            <consortium name="Ensembl"/>
        </authorList>
    </citation>
    <scope>IDENTIFICATION</scope>
</reference>
<keyword evidence="3" id="KW-0675">Receptor</keyword>
<dbReference type="Gene3D" id="2.60.40.10">
    <property type="entry name" value="Immunoglobulins"/>
    <property type="match status" value="1"/>
</dbReference>